<dbReference type="Pfam" id="PF03732">
    <property type="entry name" value="Retrotrans_gag"/>
    <property type="match status" value="1"/>
</dbReference>
<reference evidence="3" key="1">
    <citation type="journal article" date="2014" name="Nat. Commun.">
        <title>The emerging biofuel crop Camelina sativa retains a highly undifferentiated hexaploid genome structure.</title>
        <authorList>
            <person name="Kagale S."/>
            <person name="Koh C."/>
            <person name="Nixon J."/>
            <person name="Bollina V."/>
            <person name="Clarke W.E."/>
            <person name="Tuteja R."/>
            <person name="Spillane C."/>
            <person name="Robinson S.J."/>
            <person name="Links M.G."/>
            <person name="Clarke C."/>
            <person name="Higgins E.E."/>
            <person name="Huebert T."/>
            <person name="Sharpe A.G."/>
            <person name="Parkin I.A."/>
        </authorList>
    </citation>
    <scope>NUCLEOTIDE SEQUENCE [LARGE SCALE GENOMIC DNA]</scope>
    <source>
        <strain evidence="3">cv. DH55</strain>
    </source>
</reference>
<organism evidence="3 4">
    <name type="scientific">Camelina sativa</name>
    <name type="common">False flax</name>
    <name type="synonym">Myagrum sativum</name>
    <dbReference type="NCBI Taxonomy" id="90675"/>
    <lineage>
        <taxon>Eukaryota</taxon>
        <taxon>Viridiplantae</taxon>
        <taxon>Streptophyta</taxon>
        <taxon>Embryophyta</taxon>
        <taxon>Tracheophyta</taxon>
        <taxon>Spermatophyta</taxon>
        <taxon>Magnoliopsida</taxon>
        <taxon>eudicotyledons</taxon>
        <taxon>Gunneridae</taxon>
        <taxon>Pentapetalae</taxon>
        <taxon>rosids</taxon>
        <taxon>malvids</taxon>
        <taxon>Brassicales</taxon>
        <taxon>Brassicaceae</taxon>
        <taxon>Camelineae</taxon>
        <taxon>Camelina</taxon>
    </lineage>
</organism>
<sequence length="378" mass="43336">MAPELETVLAEARRSPFTSRVSGVRVRRNLDTNKNKPIPYDGKGDPTVFLKSMSIHIGSSYFSPEEEDAGSCQLFVESLTGEALNWFSRLKANSIDGYEALTTAFLQHHQCFMRVPASNADLWRMYQKPNESLRTFMERFKIVVSQLARSDESAIGALKNALARGTRFKDDLTILPVTSLGEVLARANRYIQVEEDERNPDQPKVTEKVPSSKNKAVEEYYEPRQHYNIDYAKGGKGRKSTMFAIEGKEQTQSKRWNKYHREPKGPSYKGKCGYYEFHKFGGHSTEECKTLQLLLLHKYKRGDINVDQERRKVNTHVGNPYCLADEQQHGRQHIEEIAQNDQAQEVARLPPHDQLALPPPPKRNLDRQEFEEAPAPRR</sequence>
<evidence type="ECO:0000256" key="1">
    <source>
        <dbReference type="SAM" id="MobiDB-lite"/>
    </source>
</evidence>
<proteinExistence type="predicted"/>
<dbReference type="InterPro" id="IPR005162">
    <property type="entry name" value="Retrotrans_gag_dom"/>
</dbReference>
<protein>
    <submittedName>
        <fullName evidence="4">Uncharacterized protein LOC104767832</fullName>
    </submittedName>
</protein>
<keyword evidence="3" id="KW-1185">Reference proteome</keyword>
<name>A0ABM0XS01_CAMSA</name>
<dbReference type="RefSeq" id="XP_010490107.1">
    <property type="nucleotide sequence ID" value="XM_010491805.1"/>
</dbReference>
<dbReference type="Proteomes" id="UP000694864">
    <property type="component" value="Chromosome 19"/>
</dbReference>
<dbReference type="PANTHER" id="PTHR33223">
    <property type="entry name" value="CCHC-TYPE DOMAIN-CONTAINING PROTEIN"/>
    <property type="match status" value="1"/>
</dbReference>
<accession>A0ABM0XS01</accession>
<evidence type="ECO:0000313" key="3">
    <source>
        <dbReference type="Proteomes" id="UP000694864"/>
    </source>
</evidence>
<evidence type="ECO:0000313" key="4">
    <source>
        <dbReference type="RefSeq" id="XP_010490107.1"/>
    </source>
</evidence>
<evidence type="ECO:0000259" key="2">
    <source>
        <dbReference type="Pfam" id="PF03732"/>
    </source>
</evidence>
<feature type="region of interest" description="Disordered" evidence="1">
    <location>
        <begin position="348"/>
        <end position="378"/>
    </location>
</feature>
<dbReference type="PANTHER" id="PTHR33223:SF11">
    <property type="entry name" value="ELEMENT PROTEIN, PUTATIVE-RELATED"/>
    <property type="match status" value="1"/>
</dbReference>
<reference evidence="4" key="2">
    <citation type="submission" date="2025-08" db="UniProtKB">
        <authorList>
            <consortium name="RefSeq"/>
        </authorList>
    </citation>
    <scope>IDENTIFICATION</scope>
    <source>
        <tissue evidence="4">Leaf</tissue>
    </source>
</reference>
<gene>
    <name evidence="4" type="primary">LOC104767832</name>
</gene>
<dbReference type="GeneID" id="104767832"/>
<feature type="domain" description="Retrotransposon gag" evidence="2">
    <location>
        <begin position="73"/>
        <end position="162"/>
    </location>
</feature>